<protein>
    <recommendedName>
        <fullName evidence="4">Type II secretion system protein</fullName>
    </recommendedName>
</protein>
<dbReference type="Proteomes" id="UP000321310">
    <property type="component" value="Unassembled WGS sequence"/>
</dbReference>
<reference evidence="2 3" key="1">
    <citation type="submission" date="2019-07" db="EMBL/GenBank/DDBJ databases">
        <title>Rapid identification of Enteric Bacteria from Whole Genome Sequences (WGS) using Average Nucleotide Identity (ANI).</title>
        <authorList>
            <person name="Lane C."/>
        </authorList>
    </citation>
    <scope>NUCLEOTIDE SEQUENCE [LARGE SCALE GENOMIC DNA]</scope>
    <source>
        <strain evidence="2 3">2016D-0250</strain>
    </source>
</reference>
<dbReference type="EMBL" id="VOWB01000027">
    <property type="protein sequence ID" value="TXE83463.1"/>
    <property type="molecule type" value="Genomic_DNA"/>
</dbReference>
<gene>
    <name evidence="2" type="ORF">FPD46_02160</name>
</gene>
<sequence length="98" mass="11680">MKQAFSLLELAFCIVVLGFVFSFYYLIFLNPSLDSIYYNQKLFDEEKELLKQSGMVQKKEVMINNHYFFELSTKKFNLKSLTPKDLSYQKAYLDEKSF</sequence>
<feature type="transmembrane region" description="Helical" evidence="1">
    <location>
        <begin position="7"/>
        <end position="27"/>
    </location>
</feature>
<keyword evidence="1" id="KW-1133">Transmembrane helix</keyword>
<evidence type="ECO:0000313" key="3">
    <source>
        <dbReference type="Proteomes" id="UP000321310"/>
    </source>
</evidence>
<organism evidence="2 3">
    <name type="scientific">Campylobacter peloridis</name>
    <dbReference type="NCBI Taxonomy" id="488546"/>
    <lineage>
        <taxon>Bacteria</taxon>
        <taxon>Pseudomonadati</taxon>
        <taxon>Campylobacterota</taxon>
        <taxon>Epsilonproteobacteria</taxon>
        <taxon>Campylobacterales</taxon>
        <taxon>Campylobacteraceae</taxon>
        <taxon>Campylobacter</taxon>
    </lineage>
</organism>
<keyword evidence="1" id="KW-0472">Membrane</keyword>
<name>A0A5C7DQP9_9BACT</name>
<evidence type="ECO:0000256" key="1">
    <source>
        <dbReference type="SAM" id="Phobius"/>
    </source>
</evidence>
<evidence type="ECO:0008006" key="4">
    <source>
        <dbReference type="Google" id="ProtNLM"/>
    </source>
</evidence>
<comment type="caution">
    <text evidence="2">The sequence shown here is derived from an EMBL/GenBank/DDBJ whole genome shotgun (WGS) entry which is preliminary data.</text>
</comment>
<dbReference type="AlphaFoldDB" id="A0A5C7DQP9"/>
<keyword evidence="1" id="KW-0812">Transmembrane</keyword>
<evidence type="ECO:0000313" key="2">
    <source>
        <dbReference type="EMBL" id="TXE83463.1"/>
    </source>
</evidence>
<proteinExistence type="predicted"/>
<accession>A0A5C7DQP9</accession>
<dbReference type="RefSeq" id="WP_147575131.1">
    <property type="nucleotide sequence ID" value="NZ_VOWB01000027.1"/>
</dbReference>